<dbReference type="KEGG" id="dalk:DSCA_15240"/>
<dbReference type="RefSeq" id="WP_155315840.1">
    <property type="nucleotide sequence ID" value="NZ_AP021874.1"/>
</dbReference>
<protein>
    <submittedName>
        <fullName evidence="2">Uncharacterized protein</fullName>
    </submittedName>
</protein>
<feature type="region of interest" description="Disordered" evidence="1">
    <location>
        <begin position="30"/>
        <end position="55"/>
    </location>
</feature>
<sequence length="79" mass="9437">MGDQKPPGDRRKADPYMDRRILEDRRKAYDIGYFSDSGPERRKGRDRRRRDERRTGCIKVSRWSSVCVDNETKTDRMQG</sequence>
<keyword evidence="3" id="KW-1185">Reference proteome</keyword>
<dbReference type="EMBL" id="AP021874">
    <property type="protein sequence ID" value="BBO67594.1"/>
    <property type="molecule type" value="Genomic_DNA"/>
</dbReference>
<name>A0A5K7YMK9_9BACT</name>
<evidence type="ECO:0000313" key="2">
    <source>
        <dbReference type="EMBL" id="BBO67594.1"/>
    </source>
</evidence>
<dbReference type="AlphaFoldDB" id="A0A5K7YMK9"/>
<evidence type="ECO:0000256" key="1">
    <source>
        <dbReference type="SAM" id="MobiDB-lite"/>
    </source>
</evidence>
<dbReference type="Proteomes" id="UP000427906">
    <property type="component" value="Chromosome"/>
</dbReference>
<organism evidence="2 3">
    <name type="scientific">Desulfosarcina alkanivorans</name>
    <dbReference type="NCBI Taxonomy" id="571177"/>
    <lineage>
        <taxon>Bacteria</taxon>
        <taxon>Pseudomonadati</taxon>
        <taxon>Thermodesulfobacteriota</taxon>
        <taxon>Desulfobacteria</taxon>
        <taxon>Desulfobacterales</taxon>
        <taxon>Desulfosarcinaceae</taxon>
        <taxon>Desulfosarcina</taxon>
    </lineage>
</organism>
<proteinExistence type="predicted"/>
<reference evidence="2 3" key="1">
    <citation type="submission" date="2019-11" db="EMBL/GenBank/DDBJ databases">
        <title>Comparative genomics of hydrocarbon-degrading Desulfosarcina strains.</title>
        <authorList>
            <person name="Watanabe M."/>
            <person name="Kojima H."/>
            <person name="Fukui M."/>
        </authorList>
    </citation>
    <scope>NUCLEOTIDE SEQUENCE [LARGE SCALE GENOMIC DNA]</scope>
    <source>
        <strain evidence="2 3">PL12</strain>
    </source>
</reference>
<dbReference type="OrthoDB" id="5432737at2"/>
<gene>
    <name evidence="2" type="ORF">DSCA_15240</name>
</gene>
<evidence type="ECO:0000313" key="3">
    <source>
        <dbReference type="Proteomes" id="UP000427906"/>
    </source>
</evidence>
<accession>A0A5K7YMK9</accession>